<reference evidence="5" key="1">
    <citation type="journal article" date="2019" name="Int. J. Syst. Evol. Microbiol.">
        <title>The Global Catalogue of Microorganisms (GCM) 10K type strain sequencing project: providing services to taxonomists for standard genome sequencing and annotation.</title>
        <authorList>
            <consortium name="The Broad Institute Genomics Platform"/>
            <consortium name="The Broad Institute Genome Sequencing Center for Infectious Disease"/>
            <person name="Wu L."/>
            <person name="Ma J."/>
        </authorList>
    </citation>
    <scope>NUCLEOTIDE SEQUENCE [LARGE SCALE GENOMIC DNA]</scope>
    <source>
        <strain evidence="5">CGMCC-1.15741</strain>
    </source>
</reference>
<dbReference type="Gene3D" id="1.10.150.250">
    <property type="entry name" value="Flavinator of succinate dehydrogenase"/>
    <property type="match status" value="1"/>
</dbReference>
<dbReference type="Pfam" id="PF03937">
    <property type="entry name" value="Sdh5"/>
    <property type="match status" value="1"/>
</dbReference>
<comment type="caution">
    <text evidence="4">The sequence shown here is derived from an EMBL/GenBank/DDBJ whole genome shotgun (WGS) entry which is preliminary data.</text>
</comment>
<protein>
    <recommendedName>
        <fullName evidence="2">FAD assembly factor SdhE</fullName>
    </recommendedName>
</protein>
<organism evidence="4 5">
    <name type="scientific">Ponticaulis profundi</name>
    <dbReference type="NCBI Taxonomy" id="2665222"/>
    <lineage>
        <taxon>Bacteria</taxon>
        <taxon>Pseudomonadati</taxon>
        <taxon>Pseudomonadota</taxon>
        <taxon>Alphaproteobacteria</taxon>
        <taxon>Hyphomonadales</taxon>
        <taxon>Hyphomonadaceae</taxon>
        <taxon>Ponticaulis</taxon>
    </lineage>
</organism>
<dbReference type="RefSeq" id="WP_377381507.1">
    <property type="nucleotide sequence ID" value="NZ_JBHSSW010000066.1"/>
</dbReference>
<dbReference type="PANTHER" id="PTHR12469">
    <property type="entry name" value="PROTEIN EMI5 HOMOLOG, MITOCHONDRIAL"/>
    <property type="match status" value="1"/>
</dbReference>
<sequence>MDERRRKLQFRAWRRGFRELDLIIGSFADKHLESMTEAEVDEFEQLLKVQDWEMFSWLTGTAAIPPHRKGPLLQRLCDYEYTAQPG</sequence>
<dbReference type="Proteomes" id="UP001596303">
    <property type="component" value="Unassembled WGS sequence"/>
</dbReference>
<keyword evidence="3" id="KW-0143">Chaperone</keyword>
<accession>A0ABW1SEE6</accession>
<dbReference type="SUPFAM" id="SSF109910">
    <property type="entry name" value="YgfY-like"/>
    <property type="match status" value="1"/>
</dbReference>
<evidence type="ECO:0000313" key="5">
    <source>
        <dbReference type="Proteomes" id="UP001596303"/>
    </source>
</evidence>
<dbReference type="InterPro" id="IPR005631">
    <property type="entry name" value="SDH"/>
</dbReference>
<dbReference type="InterPro" id="IPR036714">
    <property type="entry name" value="SDH_sf"/>
</dbReference>
<dbReference type="PANTHER" id="PTHR12469:SF2">
    <property type="entry name" value="SUCCINATE DEHYDROGENASE ASSEMBLY FACTOR 2, MITOCHONDRIAL"/>
    <property type="match status" value="1"/>
</dbReference>
<evidence type="ECO:0000256" key="3">
    <source>
        <dbReference type="ARBA" id="ARBA00023186"/>
    </source>
</evidence>
<evidence type="ECO:0000256" key="2">
    <source>
        <dbReference type="ARBA" id="ARBA00019418"/>
    </source>
</evidence>
<name>A0ABW1SEE6_9PROT</name>
<proteinExistence type="inferred from homology"/>
<gene>
    <name evidence="4" type="ORF">ACFQDM_17645</name>
</gene>
<dbReference type="EMBL" id="JBHSSW010000066">
    <property type="protein sequence ID" value="MFC6199901.1"/>
    <property type="molecule type" value="Genomic_DNA"/>
</dbReference>
<evidence type="ECO:0000256" key="1">
    <source>
        <dbReference type="ARBA" id="ARBA00008571"/>
    </source>
</evidence>
<keyword evidence="5" id="KW-1185">Reference proteome</keyword>
<comment type="similarity">
    <text evidence="1">Belongs to the SdhE FAD assembly factor family.</text>
</comment>
<evidence type="ECO:0000313" key="4">
    <source>
        <dbReference type="EMBL" id="MFC6199901.1"/>
    </source>
</evidence>